<dbReference type="Gene3D" id="1.20.190.20">
    <property type="entry name" value="14-3-3 domain"/>
    <property type="match status" value="1"/>
</dbReference>
<dbReference type="Proteomes" id="UP000002035">
    <property type="component" value="Unassembled WGS sequence"/>
</dbReference>
<name>C5FHF9_ARTOC</name>
<sequence>MSTTKQISPPVYGPLSQGHSYIRELICASRLWQEFTEPIEFAIWMASSEVDQKFLGHFATRTSETNPFLSGMLYKILGLSVILSKKLLRARKLRRLDPTRETKSFQLYHHILWLSREGLIIVEQYVHPMVADYVELRVLAYKLQASFYHIFVLFHNQPRVYHRGIQALPGSTSFVDIVNATAPTNGKDGTNAPESSVTSHPVEGGPVGAGSQLQPPGLEVPVQPKFAASFILPAIDYTPRATECFAYVATLADQLLPGSHPIRLSVKLEYAAYLYDCLNDSTACRRLAKQAIADVYNAQEGMDDESFEDAAELVSVLGKMVKRGGTPSRDATAAADVSGTPKNRQQQPKSQQPTTPQQPIPATRGTPSNVPGEAGLGLAIPQPAMANTI</sequence>
<feature type="domain" description="14-3-3" evidence="3">
    <location>
        <begin position="240"/>
        <end position="318"/>
    </location>
</feature>
<evidence type="ECO:0000256" key="2">
    <source>
        <dbReference type="SAM" id="MobiDB-lite"/>
    </source>
</evidence>
<dbReference type="OMA" id="HLWGSHS"/>
<dbReference type="RefSeq" id="XP_002848584.1">
    <property type="nucleotide sequence ID" value="XM_002848538.1"/>
</dbReference>
<dbReference type="Pfam" id="PF00244">
    <property type="entry name" value="14-3-3"/>
    <property type="match status" value="1"/>
</dbReference>
<evidence type="ECO:0000259" key="3">
    <source>
        <dbReference type="Pfam" id="PF00244"/>
    </source>
</evidence>
<dbReference type="InterPro" id="IPR036815">
    <property type="entry name" value="14-3-3_dom_sf"/>
</dbReference>
<reference evidence="5" key="1">
    <citation type="journal article" date="2012" name="MBio">
        <title>Comparative genome analysis of Trichophyton rubrum and related dermatophytes reveals candidate genes involved in infection.</title>
        <authorList>
            <person name="Martinez D.A."/>
            <person name="Oliver B.G."/>
            <person name="Graeser Y."/>
            <person name="Goldberg J.M."/>
            <person name="Li W."/>
            <person name="Martinez-Rossi N.M."/>
            <person name="Monod M."/>
            <person name="Shelest E."/>
            <person name="Barton R.C."/>
            <person name="Birch E."/>
            <person name="Brakhage A.A."/>
            <person name="Chen Z."/>
            <person name="Gurr S.J."/>
            <person name="Heiman D."/>
            <person name="Heitman J."/>
            <person name="Kosti I."/>
            <person name="Rossi A."/>
            <person name="Saif S."/>
            <person name="Samalova M."/>
            <person name="Saunders C.W."/>
            <person name="Shea T."/>
            <person name="Summerbell R.C."/>
            <person name="Xu J."/>
            <person name="Young S."/>
            <person name="Zeng Q."/>
            <person name="Birren B.W."/>
            <person name="Cuomo C.A."/>
            <person name="White T.C."/>
        </authorList>
    </citation>
    <scope>NUCLEOTIDE SEQUENCE [LARGE SCALE GENOMIC DNA]</scope>
    <source>
        <strain evidence="5">ATCC MYA-4605 / CBS 113480</strain>
    </source>
</reference>
<dbReference type="STRING" id="554155.C5FHF9"/>
<dbReference type="EMBL" id="DS995702">
    <property type="protein sequence ID" value="EEQ28699.1"/>
    <property type="molecule type" value="Genomic_DNA"/>
</dbReference>
<gene>
    <name evidence="4" type="ORF">MCYG_01518</name>
</gene>
<dbReference type="AlphaFoldDB" id="C5FHF9"/>
<dbReference type="HOGENOM" id="CLU_036650_0_1_1"/>
<dbReference type="InterPro" id="IPR023410">
    <property type="entry name" value="14-3-3_domain"/>
</dbReference>
<proteinExistence type="inferred from homology"/>
<dbReference type="PANTHER" id="PTHR18860">
    <property type="entry name" value="14-3-3 PROTEIN"/>
    <property type="match status" value="1"/>
</dbReference>
<organism evidence="4 5">
    <name type="scientific">Arthroderma otae (strain ATCC MYA-4605 / CBS 113480)</name>
    <name type="common">Microsporum canis</name>
    <dbReference type="NCBI Taxonomy" id="554155"/>
    <lineage>
        <taxon>Eukaryota</taxon>
        <taxon>Fungi</taxon>
        <taxon>Dikarya</taxon>
        <taxon>Ascomycota</taxon>
        <taxon>Pezizomycotina</taxon>
        <taxon>Eurotiomycetes</taxon>
        <taxon>Eurotiomycetidae</taxon>
        <taxon>Onygenales</taxon>
        <taxon>Arthrodermataceae</taxon>
        <taxon>Microsporum</taxon>
    </lineage>
</organism>
<dbReference type="VEuPathDB" id="FungiDB:MCYG_01518"/>
<dbReference type="SUPFAM" id="SSF48445">
    <property type="entry name" value="14-3-3 protein"/>
    <property type="match status" value="1"/>
</dbReference>
<evidence type="ECO:0000313" key="4">
    <source>
        <dbReference type="EMBL" id="EEQ28699.1"/>
    </source>
</evidence>
<feature type="region of interest" description="Disordered" evidence="2">
    <location>
        <begin position="324"/>
        <end position="389"/>
    </location>
</feature>
<dbReference type="OrthoDB" id="5370350at2759"/>
<comment type="similarity">
    <text evidence="1">Belongs to the 14-3-3 family.</text>
</comment>
<feature type="compositionally biased region" description="Low complexity" evidence="2">
    <location>
        <begin position="345"/>
        <end position="363"/>
    </location>
</feature>
<accession>C5FHF9</accession>
<protein>
    <recommendedName>
        <fullName evidence="3">14-3-3 domain-containing protein</fullName>
    </recommendedName>
</protein>
<evidence type="ECO:0000313" key="5">
    <source>
        <dbReference type="Proteomes" id="UP000002035"/>
    </source>
</evidence>
<dbReference type="eggNOG" id="ENOG502RZWE">
    <property type="taxonomic scope" value="Eukaryota"/>
</dbReference>
<evidence type="ECO:0000256" key="1">
    <source>
        <dbReference type="ARBA" id="ARBA00006141"/>
    </source>
</evidence>
<feature type="region of interest" description="Disordered" evidence="2">
    <location>
        <begin position="185"/>
        <end position="210"/>
    </location>
</feature>
<feature type="compositionally biased region" description="Polar residues" evidence="2">
    <location>
        <begin position="185"/>
        <end position="199"/>
    </location>
</feature>
<keyword evidence="5" id="KW-1185">Reference proteome</keyword>
<dbReference type="InterPro" id="IPR000308">
    <property type="entry name" value="14-3-3"/>
</dbReference>
<dbReference type="GeneID" id="9230722"/>